<gene>
    <name evidence="1" type="ORF">SAMN05216495_10997</name>
</gene>
<proteinExistence type="predicted"/>
<sequence>MPAPFKSEHTVKSVCFFCAWKGKWAAGLRLPFIV</sequence>
<protein>
    <submittedName>
        <fullName evidence="1">Uncharacterized protein</fullName>
    </submittedName>
</protein>
<dbReference type="EMBL" id="FNOP01000009">
    <property type="protein sequence ID" value="SDW96361.1"/>
    <property type="molecule type" value="Genomic_DNA"/>
</dbReference>
<accession>A0A1H2XU54</accession>
<name>A0A1H2XU54_ACIFE</name>
<evidence type="ECO:0000313" key="2">
    <source>
        <dbReference type="Proteomes" id="UP000182379"/>
    </source>
</evidence>
<evidence type="ECO:0000313" key="1">
    <source>
        <dbReference type="EMBL" id="SDW96361.1"/>
    </source>
</evidence>
<organism evidence="1 2">
    <name type="scientific">Acidaminococcus fermentans</name>
    <dbReference type="NCBI Taxonomy" id="905"/>
    <lineage>
        <taxon>Bacteria</taxon>
        <taxon>Bacillati</taxon>
        <taxon>Bacillota</taxon>
        <taxon>Negativicutes</taxon>
        <taxon>Acidaminococcales</taxon>
        <taxon>Acidaminococcaceae</taxon>
        <taxon>Acidaminococcus</taxon>
    </lineage>
</organism>
<comment type="caution">
    <text evidence="1">The sequence shown here is derived from an EMBL/GenBank/DDBJ whole genome shotgun (WGS) entry which is preliminary data.</text>
</comment>
<reference evidence="1 2" key="1">
    <citation type="submission" date="2016-10" db="EMBL/GenBank/DDBJ databases">
        <authorList>
            <person name="Varghese N."/>
            <person name="Submissions S."/>
        </authorList>
    </citation>
    <scope>NUCLEOTIDE SEQUENCE [LARGE SCALE GENOMIC DNA]</scope>
    <source>
        <strain evidence="1 2">WCC6</strain>
    </source>
</reference>
<dbReference type="Proteomes" id="UP000182379">
    <property type="component" value="Unassembled WGS sequence"/>
</dbReference>
<dbReference type="AlphaFoldDB" id="A0A1H2XU54"/>